<proteinExistence type="predicted"/>
<dbReference type="RefSeq" id="WP_379980883.1">
    <property type="nucleotide sequence ID" value="NZ_JBHUMO010000039.1"/>
</dbReference>
<dbReference type="Gene3D" id="3.40.50.1820">
    <property type="entry name" value="alpha/beta hydrolase"/>
    <property type="match status" value="1"/>
</dbReference>
<keyword evidence="2" id="KW-1185">Reference proteome</keyword>
<protein>
    <submittedName>
        <fullName evidence="1">Alpha/beta hydrolase</fullName>
    </submittedName>
</protein>
<sequence length="277" mass="30664">MKGITVIKGLVLLSMLGGLLTFFSKTINHQSSDSTSQYATSLAATPLIMVPGTDATVNRFDSLIDSLKKKITDIDVVKIEVKTDGTLKVEGTMSAKTNHPIFVIGFEDSSDQTLAKQSGWFQQALQYIQTRYQIKTYNYLGHSNGGLVITEYLENQTTTNDPTLGKLMTLGTPFNDVSFDYNEKEDTFDQPKVVSEQFASYLKKNNQIPEGIQMINVVGKVAGTYSDGVVPITSVLAGKLLYNNLASYQELIITEDSQHSALVQNEKVQKTIESFFW</sequence>
<dbReference type="InterPro" id="IPR010315">
    <property type="entry name" value="DUF915_hydro-like"/>
</dbReference>
<evidence type="ECO:0000313" key="1">
    <source>
        <dbReference type="EMBL" id="MFD2728976.1"/>
    </source>
</evidence>
<dbReference type="SUPFAM" id="SSF53474">
    <property type="entry name" value="alpha/beta-Hydrolases"/>
    <property type="match status" value="1"/>
</dbReference>
<dbReference type="GO" id="GO:0016787">
    <property type="term" value="F:hydrolase activity"/>
    <property type="evidence" value="ECO:0007669"/>
    <property type="project" value="UniProtKB-KW"/>
</dbReference>
<reference evidence="2" key="1">
    <citation type="journal article" date="2019" name="Int. J. Syst. Evol. Microbiol.">
        <title>The Global Catalogue of Microorganisms (GCM) 10K type strain sequencing project: providing services to taxonomists for standard genome sequencing and annotation.</title>
        <authorList>
            <consortium name="The Broad Institute Genomics Platform"/>
            <consortium name="The Broad Institute Genome Sequencing Center for Infectious Disease"/>
            <person name="Wu L."/>
            <person name="Ma J."/>
        </authorList>
    </citation>
    <scope>NUCLEOTIDE SEQUENCE [LARGE SCALE GENOMIC DNA]</scope>
    <source>
        <strain evidence="2">TISTR 932</strain>
    </source>
</reference>
<dbReference type="Proteomes" id="UP001597427">
    <property type="component" value="Unassembled WGS sequence"/>
</dbReference>
<evidence type="ECO:0000313" key="2">
    <source>
        <dbReference type="Proteomes" id="UP001597427"/>
    </source>
</evidence>
<gene>
    <name evidence="1" type="ORF">ACFSR0_06015</name>
</gene>
<dbReference type="InterPro" id="IPR029058">
    <property type="entry name" value="AB_hydrolase_fold"/>
</dbReference>
<organism evidence="1 2">
    <name type="scientific">Enterococcus camelliae</name>
    <dbReference type="NCBI Taxonomy" id="453959"/>
    <lineage>
        <taxon>Bacteria</taxon>
        <taxon>Bacillati</taxon>
        <taxon>Bacillota</taxon>
        <taxon>Bacilli</taxon>
        <taxon>Lactobacillales</taxon>
        <taxon>Enterococcaceae</taxon>
        <taxon>Enterococcus</taxon>
    </lineage>
</organism>
<dbReference type="Pfam" id="PF06028">
    <property type="entry name" value="DUF915"/>
    <property type="match status" value="1"/>
</dbReference>
<name>A0ABW5TLK3_9ENTE</name>
<comment type="caution">
    <text evidence="1">The sequence shown here is derived from an EMBL/GenBank/DDBJ whole genome shotgun (WGS) entry which is preliminary data.</text>
</comment>
<keyword evidence="1" id="KW-0378">Hydrolase</keyword>
<dbReference type="EMBL" id="JBHUMO010000039">
    <property type="protein sequence ID" value="MFD2728976.1"/>
    <property type="molecule type" value="Genomic_DNA"/>
</dbReference>
<accession>A0ABW5TLK3</accession>